<gene>
    <name evidence="1" type="ORF">KDK_53850</name>
</gene>
<evidence type="ECO:0000313" key="2">
    <source>
        <dbReference type="Proteomes" id="UP000287188"/>
    </source>
</evidence>
<reference evidence="2" key="1">
    <citation type="submission" date="2018-12" db="EMBL/GenBank/DDBJ databases">
        <title>Tengunoibacter tsumagoiensis gen. nov., sp. nov., Dictyobacter kobayashii sp. nov., D. alpinus sp. nov., and D. joshuensis sp. nov. and description of Dictyobacteraceae fam. nov. within the order Ktedonobacterales isolated from Tengu-no-mugimeshi.</title>
        <authorList>
            <person name="Wang C.M."/>
            <person name="Zheng Y."/>
            <person name="Sakai Y."/>
            <person name="Toyoda A."/>
            <person name="Minakuchi Y."/>
            <person name="Abe K."/>
            <person name="Yokota A."/>
            <person name="Yabe S."/>
        </authorList>
    </citation>
    <scope>NUCLEOTIDE SEQUENCE [LARGE SCALE GENOMIC DNA]</scope>
    <source>
        <strain evidence="2">Uno11</strain>
    </source>
</reference>
<dbReference type="AlphaFoldDB" id="A0A402AR63"/>
<evidence type="ECO:0000313" key="1">
    <source>
        <dbReference type="EMBL" id="GCE21585.1"/>
    </source>
</evidence>
<proteinExistence type="predicted"/>
<dbReference type="InterPro" id="IPR045990">
    <property type="entry name" value="DUF5946"/>
</dbReference>
<organism evidence="1 2">
    <name type="scientific">Dictyobacter kobayashii</name>
    <dbReference type="NCBI Taxonomy" id="2014872"/>
    <lineage>
        <taxon>Bacteria</taxon>
        <taxon>Bacillati</taxon>
        <taxon>Chloroflexota</taxon>
        <taxon>Ktedonobacteria</taxon>
        <taxon>Ktedonobacterales</taxon>
        <taxon>Dictyobacteraceae</taxon>
        <taxon>Dictyobacter</taxon>
    </lineage>
</organism>
<dbReference type="OrthoDB" id="4638711at2"/>
<dbReference type="EMBL" id="BIFS01000001">
    <property type="protein sequence ID" value="GCE21585.1"/>
    <property type="molecule type" value="Genomic_DNA"/>
</dbReference>
<dbReference type="RefSeq" id="WP_126553335.1">
    <property type="nucleotide sequence ID" value="NZ_BIFS01000001.1"/>
</dbReference>
<accession>A0A402AR63</accession>
<keyword evidence="2" id="KW-1185">Reference proteome</keyword>
<protein>
    <submittedName>
        <fullName evidence="1">Uncharacterized protein</fullName>
    </submittedName>
</protein>
<name>A0A402AR63_9CHLR</name>
<comment type="caution">
    <text evidence="1">The sequence shown here is derived from an EMBL/GenBank/DDBJ whole genome shotgun (WGS) entry which is preliminary data.</text>
</comment>
<sequence length="152" mass="17483">MEATQVCPECKATVTDEQTCQEHFHQMLFWEFEHPSYGAEVHHLMVLCYHLQHPKLYSPAGLQYAIQLLQKFVEQDVTPQGVRQENREVVNSNKRTWKITATPTSYGVYAHPVQWRMTAADVVAGGEDNYCESVRTWARLMNEDLKASGNQP</sequence>
<dbReference type="Proteomes" id="UP000287188">
    <property type="component" value="Unassembled WGS sequence"/>
</dbReference>
<dbReference type="Pfam" id="PF19371">
    <property type="entry name" value="DUF5946"/>
    <property type="match status" value="1"/>
</dbReference>